<keyword evidence="3" id="KW-1185">Reference proteome</keyword>
<protein>
    <submittedName>
        <fullName evidence="2">Uncharacterized protein</fullName>
    </submittedName>
</protein>
<proteinExistence type="predicted"/>
<feature type="region of interest" description="Disordered" evidence="1">
    <location>
        <begin position="59"/>
        <end position="93"/>
    </location>
</feature>
<evidence type="ECO:0000313" key="3">
    <source>
        <dbReference type="Proteomes" id="UP001164746"/>
    </source>
</evidence>
<dbReference type="EMBL" id="CP111017">
    <property type="protein sequence ID" value="WAR07475.1"/>
    <property type="molecule type" value="Genomic_DNA"/>
</dbReference>
<accession>A0ABY7EBR2</accession>
<reference evidence="2" key="1">
    <citation type="submission" date="2022-11" db="EMBL/GenBank/DDBJ databases">
        <title>Centuries of genome instability and evolution in soft-shell clam transmissible cancer (bioRxiv).</title>
        <authorList>
            <person name="Hart S.F.M."/>
            <person name="Yonemitsu M.A."/>
            <person name="Giersch R.M."/>
            <person name="Beal B.F."/>
            <person name="Arriagada G."/>
            <person name="Davis B.W."/>
            <person name="Ostrander E.A."/>
            <person name="Goff S.P."/>
            <person name="Metzger M.J."/>
        </authorList>
    </citation>
    <scope>NUCLEOTIDE SEQUENCE</scope>
    <source>
        <strain evidence="2">MELC-2E11</strain>
        <tissue evidence="2">Siphon/mantle</tissue>
    </source>
</reference>
<evidence type="ECO:0000256" key="1">
    <source>
        <dbReference type="SAM" id="MobiDB-lite"/>
    </source>
</evidence>
<dbReference type="Proteomes" id="UP001164746">
    <property type="component" value="Chromosome 6"/>
</dbReference>
<name>A0ABY7EBR2_MYAAR</name>
<organism evidence="2 3">
    <name type="scientific">Mya arenaria</name>
    <name type="common">Soft-shell clam</name>
    <dbReference type="NCBI Taxonomy" id="6604"/>
    <lineage>
        <taxon>Eukaryota</taxon>
        <taxon>Metazoa</taxon>
        <taxon>Spiralia</taxon>
        <taxon>Lophotrochozoa</taxon>
        <taxon>Mollusca</taxon>
        <taxon>Bivalvia</taxon>
        <taxon>Autobranchia</taxon>
        <taxon>Heteroconchia</taxon>
        <taxon>Euheterodonta</taxon>
        <taxon>Imparidentia</taxon>
        <taxon>Neoheterodontei</taxon>
        <taxon>Myida</taxon>
        <taxon>Myoidea</taxon>
        <taxon>Myidae</taxon>
        <taxon>Mya</taxon>
    </lineage>
</organism>
<gene>
    <name evidence="2" type="ORF">MAR_017433</name>
</gene>
<sequence>MAGKMVKISICGLLIRDVPNGKSAFTIDKDKERAKEANQRKNAIEKKTLEMRVIIVRKETTRDRRQMTPATNNSLETRHSYRRGSANDRTTPC</sequence>
<evidence type="ECO:0000313" key="2">
    <source>
        <dbReference type="EMBL" id="WAR07475.1"/>
    </source>
</evidence>